<organism evidence="7 8">
    <name type="scientific">Methylorubrum suomiense</name>
    <dbReference type="NCBI Taxonomy" id="144191"/>
    <lineage>
        <taxon>Bacteria</taxon>
        <taxon>Pseudomonadati</taxon>
        <taxon>Pseudomonadota</taxon>
        <taxon>Alphaproteobacteria</taxon>
        <taxon>Hyphomicrobiales</taxon>
        <taxon>Methylobacteriaceae</taxon>
        <taxon>Methylorubrum</taxon>
    </lineage>
</organism>
<evidence type="ECO:0000259" key="6">
    <source>
        <dbReference type="PROSITE" id="PS52015"/>
    </source>
</evidence>
<dbReference type="PROSITE" id="PS52015">
    <property type="entry name" value="TONB_CTD"/>
    <property type="match status" value="1"/>
</dbReference>
<accession>A0ABQ4UV19</accession>
<comment type="caution">
    <text evidence="7">The sequence shown here is derived from an EMBL/GenBank/DDBJ whole genome shotgun (WGS) entry which is preliminary data.</text>
</comment>
<gene>
    <name evidence="7" type="ORF">BGCPKDLD_1846</name>
</gene>
<dbReference type="EMBL" id="BPRE01000005">
    <property type="protein sequence ID" value="GJE75263.1"/>
    <property type="molecule type" value="Genomic_DNA"/>
</dbReference>
<dbReference type="SUPFAM" id="SSF74653">
    <property type="entry name" value="TolA/TonB C-terminal domain"/>
    <property type="match status" value="2"/>
</dbReference>
<dbReference type="InterPro" id="IPR037682">
    <property type="entry name" value="TonB_C"/>
</dbReference>
<dbReference type="RefSeq" id="WP_137827470.1">
    <property type="nucleotide sequence ID" value="NZ_BPRE01000005.1"/>
</dbReference>
<feature type="chain" id="PRO_5046772668" description="TonB C-terminal domain-containing protein" evidence="5">
    <location>
        <begin position="24"/>
        <end position="234"/>
    </location>
</feature>
<proteinExistence type="predicted"/>
<dbReference type="NCBIfam" id="TIGR01352">
    <property type="entry name" value="tonB_Cterm"/>
    <property type="match status" value="1"/>
</dbReference>
<evidence type="ECO:0000313" key="7">
    <source>
        <dbReference type="EMBL" id="GJE75263.1"/>
    </source>
</evidence>
<protein>
    <recommendedName>
        <fullName evidence="6">TonB C-terminal domain-containing protein</fullName>
    </recommendedName>
</protein>
<evidence type="ECO:0000256" key="4">
    <source>
        <dbReference type="ARBA" id="ARBA00023136"/>
    </source>
</evidence>
<dbReference type="Proteomes" id="UP001055093">
    <property type="component" value="Unassembled WGS sequence"/>
</dbReference>
<feature type="signal peptide" evidence="5">
    <location>
        <begin position="1"/>
        <end position="23"/>
    </location>
</feature>
<keyword evidence="2" id="KW-0812">Transmembrane</keyword>
<dbReference type="Gene3D" id="3.30.1150.10">
    <property type="match status" value="2"/>
</dbReference>
<sequence length="234" mass="25944">MVRRAIWVLGLLLLGLVSLSAARANEVDDQEAIRAHRKAIFQILVKRTENVRHPPPAGMVVIRFTIGRDGMVTRSEIHASSGHETTDRVALTIIPVGLKLPPLPAAVLPKLTLTVPLRFHARPAVMPAQMAAYQRELDLFFRRRIDGLPVSTFARQWIQMRYTVERDGTVSKSEIDRSSGLQPVDDLGLRIVPVGLKVPPPPKGMGPLELTLSLSIKETRWIISRGGPFQSHPS</sequence>
<evidence type="ECO:0000256" key="1">
    <source>
        <dbReference type="ARBA" id="ARBA00004167"/>
    </source>
</evidence>
<evidence type="ECO:0000313" key="8">
    <source>
        <dbReference type="Proteomes" id="UP001055093"/>
    </source>
</evidence>
<keyword evidence="4" id="KW-0472">Membrane</keyword>
<evidence type="ECO:0000256" key="5">
    <source>
        <dbReference type="SAM" id="SignalP"/>
    </source>
</evidence>
<evidence type="ECO:0000256" key="2">
    <source>
        <dbReference type="ARBA" id="ARBA00022692"/>
    </source>
</evidence>
<reference evidence="7" key="1">
    <citation type="journal article" date="2021" name="Front. Microbiol.">
        <title>Comprehensive Comparative Genomics and Phenotyping of Methylobacterium Species.</title>
        <authorList>
            <person name="Alessa O."/>
            <person name="Ogura Y."/>
            <person name="Fujitani Y."/>
            <person name="Takami H."/>
            <person name="Hayashi T."/>
            <person name="Sahin N."/>
            <person name="Tani A."/>
        </authorList>
    </citation>
    <scope>NUCLEOTIDE SEQUENCE</scope>
    <source>
        <strain evidence="7">DSM 14458</strain>
    </source>
</reference>
<evidence type="ECO:0000256" key="3">
    <source>
        <dbReference type="ARBA" id="ARBA00022989"/>
    </source>
</evidence>
<dbReference type="InterPro" id="IPR006260">
    <property type="entry name" value="TonB/TolA_C"/>
</dbReference>
<comment type="subcellular location">
    <subcellularLocation>
        <location evidence="1">Membrane</location>
        <topology evidence="1">Single-pass membrane protein</topology>
    </subcellularLocation>
</comment>
<keyword evidence="5" id="KW-0732">Signal</keyword>
<keyword evidence="3" id="KW-1133">Transmembrane helix</keyword>
<reference evidence="7" key="2">
    <citation type="submission" date="2021-08" db="EMBL/GenBank/DDBJ databases">
        <authorList>
            <person name="Tani A."/>
            <person name="Ola A."/>
            <person name="Ogura Y."/>
            <person name="Katsura K."/>
            <person name="Hayashi T."/>
        </authorList>
    </citation>
    <scope>NUCLEOTIDE SEQUENCE</scope>
    <source>
        <strain evidence="7">DSM 14458</strain>
    </source>
</reference>
<name>A0ABQ4UV19_9HYPH</name>
<keyword evidence="8" id="KW-1185">Reference proteome</keyword>
<feature type="domain" description="TonB C-terminal" evidence="6">
    <location>
        <begin position="32"/>
        <end position="126"/>
    </location>
</feature>